<dbReference type="OrthoDB" id="241340at2759"/>
<dbReference type="InterPro" id="IPR001537">
    <property type="entry name" value="SpoU_MeTrfase"/>
</dbReference>
<proteinExistence type="predicted"/>
<dbReference type="GO" id="GO:0003723">
    <property type="term" value="F:RNA binding"/>
    <property type="evidence" value="ECO:0007669"/>
    <property type="project" value="InterPro"/>
</dbReference>
<dbReference type="GO" id="GO:0030488">
    <property type="term" value="P:tRNA methylation"/>
    <property type="evidence" value="ECO:0007669"/>
    <property type="project" value="InterPro"/>
</dbReference>
<dbReference type="CDD" id="cd18091">
    <property type="entry name" value="SpoU-like_TRM3-like"/>
    <property type="match status" value="1"/>
</dbReference>
<dbReference type="InterPro" id="IPR044748">
    <property type="entry name" value="Trm3/TARBP1_C"/>
</dbReference>
<dbReference type="InterPro" id="IPR045330">
    <property type="entry name" value="TRM3/TARBP1"/>
</dbReference>
<dbReference type="SUPFAM" id="SSF75217">
    <property type="entry name" value="alpha/beta knot"/>
    <property type="match status" value="1"/>
</dbReference>
<dbReference type="EMBL" id="HACA01018400">
    <property type="protein sequence ID" value="CDW35761.1"/>
    <property type="molecule type" value="Transcribed_RNA"/>
</dbReference>
<dbReference type="InterPro" id="IPR029028">
    <property type="entry name" value="Alpha/beta_knot_MTases"/>
</dbReference>
<dbReference type="Gene3D" id="3.40.1280.10">
    <property type="match status" value="1"/>
</dbReference>
<keyword evidence="1" id="KW-0489">Methyltransferase</keyword>
<protein>
    <submittedName>
        <fullName evidence="4">TAR (HIV1) RNA binding protein 1 [Anolis carolinensis]</fullName>
    </submittedName>
</protein>
<gene>
    <name evidence="4" type="primary">tarbp1</name>
</gene>
<evidence type="ECO:0000256" key="2">
    <source>
        <dbReference type="ARBA" id="ARBA00022679"/>
    </source>
</evidence>
<name>A0A0K2UDK1_LEPSM</name>
<evidence type="ECO:0000313" key="4">
    <source>
        <dbReference type="EMBL" id="CDW35761.1"/>
    </source>
</evidence>
<feature type="domain" description="tRNA/rRNA methyltransferase SpoU type" evidence="3">
    <location>
        <begin position="1135"/>
        <end position="1277"/>
    </location>
</feature>
<evidence type="ECO:0000259" key="3">
    <source>
        <dbReference type="Pfam" id="PF00588"/>
    </source>
</evidence>
<dbReference type="InterPro" id="IPR029026">
    <property type="entry name" value="tRNA_m1G_MTases_N"/>
</dbReference>
<dbReference type="PANTHER" id="PTHR12029">
    <property type="entry name" value="RNA METHYLTRANSFERASE"/>
    <property type="match status" value="1"/>
</dbReference>
<accession>A0A0K2UDK1</accession>
<dbReference type="Pfam" id="PF00588">
    <property type="entry name" value="SpoU_methylase"/>
    <property type="match status" value="1"/>
</dbReference>
<organism evidence="4">
    <name type="scientific">Lepeophtheirus salmonis</name>
    <name type="common">Salmon louse</name>
    <name type="synonym">Caligus salmonis</name>
    <dbReference type="NCBI Taxonomy" id="72036"/>
    <lineage>
        <taxon>Eukaryota</taxon>
        <taxon>Metazoa</taxon>
        <taxon>Ecdysozoa</taxon>
        <taxon>Arthropoda</taxon>
        <taxon>Crustacea</taxon>
        <taxon>Multicrustacea</taxon>
        <taxon>Hexanauplia</taxon>
        <taxon>Copepoda</taxon>
        <taxon>Siphonostomatoida</taxon>
        <taxon>Caligidae</taxon>
        <taxon>Lepeophtheirus</taxon>
    </lineage>
</organism>
<sequence>MPEIMESESWIKTIRDPHAADFDFINASRSLIQLSSRSHVYIPVKIIESKLESESLEMLEVLLVLTSLVSRESDEKSREALSLQADNRLDFIKKLINLLLLDPHEKSVILKHYVDFVLEETDFYRIKLASKYLWPHLESCNLYESLQKCGHEKVIFILFHVWKDIDPTPLYSCKWYWEYLSECLSESLASGAIKRALYLLRESNKDNLEVKSSLWNEYVNLIESLDEKQVHIIKPVLSKLSSFEKAFAKDLKWYFVIYRRLFKHQNLAIVHWSLNRFLTTYSIEDVGLSFFKSELIPVLNTSKLYHSDRYTRKSVLVFFKRCTASLSLIIKEIISMRSWGPIPLYFVISSIRKTISQESKIDIDLDTLYSIADFIIDTLTCMYPILQMAIKTDFLRIILSSTCPFPDVFSSVRGILKLFFKMNILSPKSACVWNSVKDWIKYIPFGSEPCDATVHERVLLCLLQDDSKQYALEKFSTPLLESVSRPYAPPTNNFETFILYLNYTEKIISPQDVDQFSVILRRRLDKIAVVTDLFEGFSIYLEAFHKLFDSSNQEQFIIILCKDYVDDNDIIKKYIKMNFIGSMDKRVSSVSNDICKWVRGKFPDILLKDSRKVVNRHDQKLWGTLECNYLRSQWALLSHYCMDEEIDWISCALASIDIGGEDVMLSIAECFVNLLNQMEEVSDFTSNIMERLLPQFKESVFHYQKNNMFKSLLDAFLNVCFHPRMIQHLPMETASYALSLLKSSESISIIADSLGHIFHENSFIVPTEWAAFIADMLIYGPIFRKDLALSMEVISMAMKDIETLNEDRFFPNIRVVGVKLAFLLPEKAQLIKLLWNQAIGGELEMRKRRHFENSSTHLIRNRAAQAILILMNELSPETTHLLFLNLIEEILNEDKSRQQQPSVKYLMEWMLSRILISNYDNLDFYDKFHDAYCVAKRTRLTVIPSFLVVFTQLALHVPSMKENILDIIAPWLMGQIFATRISAQIGFNRIQPKSEKWKTLSSCLDIALFQGDEGKNKEKILREFYLNSFDALINWNFKDILYEFPRLCGILRQDWLTRDLKSIKNIPFHNGHSSWSFHVDKKLCYCQECSPCTQKTRVELEIQDSEILQDVQKKIVIPIEEDKGDQAVETAHPNLILVASLIDKLPNLGGLCRTSEIFGIGGLVLNCIKSAEEKEFQNLSVSSQNWVKLIEVRKENLTQWLKSMKEKEGYNLIGIEQTAQSLNLYEYMFPEKTIFVLGNEKEGVCPDVLRELDTTIEIPQYGVIRSFNVHVTGALVLAEYVRQRKSSINT</sequence>
<keyword evidence="2" id="KW-0808">Transferase</keyword>
<dbReference type="GO" id="GO:0016423">
    <property type="term" value="F:tRNA (guanine) methyltransferase activity"/>
    <property type="evidence" value="ECO:0007669"/>
    <property type="project" value="InterPro"/>
</dbReference>
<evidence type="ECO:0000256" key="1">
    <source>
        <dbReference type="ARBA" id="ARBA00022603"/>
    </source>
</evidence>
<dbReference type="PANTHER" id="PTHR12029:SF11">
    <property type="entry name" value="METHYLTRANSFERASE TARBP1-RELATED"/>
    <property type="match status" value="1"/>
</dbReference>
<reference evidence="4" key="1">
    <citation type="submission" date="2014-05" db="EMBL/GenBank/DDBJ databases">
        <authorList>
            <person name="Chronopoulou M."/>
        </authorList>
    </citation>
    <scope>NUCLEOTIDE SEQUENCE</scope>
    <source>
        <tissue evidence="4">Whole organism</tissue>
    </source>
</reference>